<dbReference type="Proteomes" id="UP000821845">
    <property type="component" value="Chromosome 7"/>
</dbReference>
<keyword evidence="2" id="KW-1185">Reference proteome</keyword>
<evidence type="ECO:0000313" key="2">
    <source>
        <dbReference type="Proteomes" id="UP000821845"/>
    </source>
</evidence>
<reference evidence="1" key="1">
    <citation type="submission" date="2020-05" db="EMBL/GenBank/DDBJ databases">
        <title>Large-scale comparative analyses of tick genomes elucidate their genetic diversity and vector capacities.</title>
        <authorList>
            <person name="Jia N."/>
            <person name="Wang J."/>
            <person name="Shi W."/>
            <person name="Du L."/>
            <person name="Sun Y."/>
            <person name="Zhan W."/>
            <person name="Jiang J."/>
            <person name="Wang Q."/>
            <person name="Zhang B."/>
            <person name="Ji P."/>
            <person name="Sakyi L.B."/>
            <person name="Cui X."/>
            <person name="Yuan T."/>
            <person name="Jiang B."/>
            <person name="Yang W."/>
            <person name="Lam T.T.-Y."/>
            <person name="Chang Q."/>
            <person name="Ding S."/>
            <person name="Wang X."/>
            <person name="Zhu J."/>
            <person name="Ruan X."/>
            <person name="Zhao L."/>
            <person name="Wei J."/>
            <person name="Que T."/>
            <person name="Du C."/>
            <person name="Cheng J."/>
            <person name="Dai P."/>
            <person name="Han X."/>
            <person name="Huang E."/>
            <person name="Gao Y."/>
            <person name="Liu J."/>
            <person name="Shao H."/>
            <person name="Ye R."/>
            <person name="Li L."/>
            <person name="Wei W."/>
            <person name="Wang X."/>
            <person name="Wang C."/>
            <person name="Yang T."/>
            <person name="Huo Q."/>
            <person name="Li W."/>
            <person name="Guo W."/>
            <person name="Chen H."/>
            <person name="Zhou L."/>
            <person name="Ni X."/>
            <person name="Tian J."/>
            <person name="Zhou Y."/>
            <person name="Sheng Y."/>
            <person name="Liu T."/>
            <person name="Pan Y."/>
            <person name="Xia L."/>
            <person name="Li J."/>
            <person name="Zhao F."/>
            <person name="Cao W."/>
        </authorList>
    </citation>
    <scope>NUCLEOTIDE SEQUENCE</scope>
    <source>
        <strain evidence="1">Hyas-2018</strain>
    </source>
</reference>
<organism evidence="1 2">
    <name type="scientific">Hyalomma asiaticum</name>
    <name type="common">Tick</name>
    <dbReference type="NCBI Taxonomy" id="266040"/>
    <lineage>
        <taxon>Eukaryota</taxon>
        <taxon>Metazoa</taxon>
        <taxon>Ecdysozoa</taxon>
        <taxon>Arthropoda</taxon>
        <taxon>Chelicerata</taxon>
        <taxon>Arachnida</taxon>
        <taxon>Acari</taxon>
        <taxon>Parasitiformes</taxon>
        <taxon>Ixodida</taxon>
        <taxon>Ixodoidea</taxon>
        <taxon>Ixodidae</taxon>
        <taxon>Hyalomminae</taxon>
        <taxon>Hyalomma</taxon>
    </lineage>
</organism>
<gene>
    <name evidence="1" type="ORF">HPB50_001173</name>
</gene>
<sequence>MFNVYLLASRAAEFKPERRKAILLHCLGAEGQRIYQTLHAGTSATAPAAPSAAAPADDKPVAALPDEYDSALTTLRHQAISLRQRPAVSCRAAVAFSQHAFAVSWHTAAVVHEPIDSAPSKAADPGAPATSVAQ</sequence>
<evidence type="ECO:0000313" key="1">
    <source>
        <dbReference type="EMBL" id="KAH6925127.1"/>
    </source>
</evidence>
<comment type="caution">
    <text evidence="1">The sequence shown here is derived from an EMBL/GenBank/DDBJ whole genome shotgun (WGS) entry which is preliminary data.</text>
</comment>
<name>A0ACB7RQ93_HYAAI</name>
<accession>A0ACB7RQ93</accession>
<dbReference type="EMBL" id="CM023487">
    <property type="protein sequence ID" value="KAH6925127.1"/>
    <property type="molecule type" value="Genomic_DNA"/>
</dbReference>
<proteinExistence type="predicted"/>
<protein>
    <submittedName>
        <fullName evidence="1">Uncharacterized protein</fullName>
    </submittedName>
</protein>